<dbReference type="PANTHER" id="PTHR48081">
    <property type="entry name" value="AB HYDROLASE SUPERFAMILY PROTEIN C4A8.06C"/>
    <property type="match status" value="1"/>
</dbReference>
<evidence type="ECO:0000313" key="4">
    <source>
        <dbReference type="EMBL" id="MDT0568531.1"/>
    </source>
</evidence>
<keyword evidence="1 4" id="KW-0378">Hydrolase</keyword>
<sequence length="354" mass="37156">MTRSHCRQATGETDVHSDLVVARYPSRDLMLDLYVPADTAGPCPVVVWVHGGAFIRGDRKKMPEQYGALASQGIAVAGIEYRLSHEATFPAQLFDVRAAIRYLRSHAAALGIAPDALGLWGASAGGHLAALAGLLGNRERLPGEGDVHGDVSVRAVAEAYGPTDMTASAPPPKLATLPGLSGPSWSDRFLGGAPDELPEIAEAASPLHHVRPDAPPFQICHGTTDDLVSWRHSWNLHTALVAAGVESELYLLDGYRHGFINAARRGDLEADNLLDGGRLAAEGAAAARRYGDATGNGHDADFGFGDVASFFARHLPVPHMKGITLAKARPPSHPGVAVSTCSPAARGHGQGLPS</sequence>
<evidence type="ECO:0000259" key="3">
    <source>
        <dbReference type="Pfam" id="PF20434"/>
    </source>
</evidence>
<feature type="domain" description="BD-FAE-like" evidence="3">
    <location>
        <begin position="31"/>
        <end position="240"/>
    </location>
</feature>
<gene>
    <name evidence="4" type="ORF">RM704_13810</name>
</gene>
<dbReference type="InterPro" id="IPR049492">
    <property type="entry name" value="BD-FAE-like_dom"/>
</dbReference>
<organism evidence="4 5">
    <name type="scientific">Streptomyces gottesmaniae</name>
    <dbReference type="NCBI Taxonomy" id="3075518"/>
    <lineage>
        <taxon>Bacteria</taxon>
        <taxon>Bacillati</taxon>
        <taxon>Actinomycetota</taxon>
        <taxon>Actinomycetes</taxon>
        <taxon>Kitasatosporales</taxon>
        <taxon>Streptomycetaceae</taxon>
        <taxon>Streptomyces</taxon>
    </lineage>
</organism>
<dbReference type="RefSeq" id="WP_052146412.1">
    <property type="nucleotide sequence ID" value="NZ_JAVRFJ010000010.1"/>
</dbReference>
<dbReference type="SUPFAM" id="SSF53474">
    <property type="entry name" value="alpha/beta-Hydrolases"/>
    <property type="match status" value="1"/>
</dbReference>
<accession>A0ABU2YWC5</accession>
<dbReference type="Pfam" id="PF20434">
    <property type="entry name" value="BD-FAE"/>
    <property type="match status" value="1"/>
</dbReference>
<dbReference type="Gene3D" id="3.40.50.1820">
    <property type="entry name" value="alpha/beta hydrolase"/>
    <property type="match status" value="1"/>
</dbReference>
<dbReference type="InterPro" id="IPR029058">
    <property type="entry name" value="AB_hydrolase_fold"/>
</dbReference>
<keyword evidence="5" id="KW-1185">Reference proteome</keyword>
<dbReference type="PANTHER" id="PTHR48081:SF13">
    <property type="entry name" value="ALPHA_BETA HYDROLASE"/>
    <property type="match status" value="1"/>
</dbReference>
<evidence type="ECO:0000313" key="5">
    <source>
        <dbReference type="Proteomes" id="UP001180737"/>
    </source>
</evidence>
<dbReference type="GO" id="GO:0016787">
    <property type="term" value="F:hydrolase activity"/>
    <property type="evidence" value="ECO:0007669"/>
    <property type="project" value="UniProtKB-KW"/>
</dbReference>
<name>A0ABU2YWC5_9ACTN</name>
<protein>
    <submittedName>
        <fullName evidence="4">Alpha/beta hydrolase</fullName>
    </submittedName>
</protein>
<dbReference type="Proteomes" id="UP001180737">
    <property type="component" value="Unassembled WGS sequence"/>
</dbReference>
<feature type="region of interest" description="Disordered" evidence="2">
    <location>
        <begin position="328"/>
        <end position="354"/>
    </location>
</feature>
<evidence type="ECO:0000256" key="1">
    <source>
        <dbReference type="ARBA" id="ARBA00022801"/>
    </source>
</evidence>
<reference evidence="4" key="1">
    <citation type="submission" date="2024-05" db="EMBL/GenBank/DDBJ databases">
        <title>30 novel species of actinomycetes from the DSMZ collection.</title>
        <authorList>
            <person name="Nouioui I."/>
        </authorList>
    </citation>
    <scope>NUCLEOTIDE SEQUENCE</scope>
    <source>
        <strain evidence="4">DSM 3412</strain>
    </source>
</reference>
<comment type="caution">
    <text evidence="4">The sequence shown here is derived from an EMBL/GenBank/DDBJ whole genome shotgun (WGS) entry which is preliminary data.</text>
</comment>
<dbReference type="EMBL" id="JAVRFJ010000010">
    <property type="protein sequence ID" value="MDT0568531.1"/>
    <property type="molecule type" value="Genomic_DNA"/>
</dbReference>
<dbReference type="InterPro" id="IPR050300">
    <property type="entry name" value="GDXG_lipolytic_enzyme"/>
</dbReference>
<proteinExistence type="predicted"/>
<evidence type="ECO:0000256" key="2">
    <source>
        <dbReference type="SAM" id="MobiDB-lite"/>
    </source>
</evidence>